<dbReference type="AlphaFoldDB" id="A0A8J4F161"/>
<evidence type="ECO:0000313" key="2">
    <source>
        <dbReference type="EMBL" id="GIL56659.1"/>
    </source>
</evidence>
<feature type="compositionally biased region" description="Low complexity" evidence="1">
    <location>
        <begin position="477"/>
        <end position="496"/>
    </location>
</feature>
<comment type="caution">
    <text evidence="2">The sequence shown here is derived from an EMBL/GenBank/DDBJ whole genome shotgun (WGS) entry which is preliminary data.</text>
</comment>
<evidence type="ECO:0000313" key="3">
    <source>
        <dbReference type="Proteomes" id="UP000747399"/>
    </source>
</evidence>
<feature type="compositionally biased region" description="Basic and acidic residues" evidence="1">
    <location>
        <begin position="16"/>
        <end position="25"/>
    </location>
</feature>
<feature type="compositionally biased region" description="Low complexity" evidence="1">
    <location>
        <begin position="230"/>
        <end position="241"/>
    </location>
</feature>
<feature type="region of interest" description="Disordered" evidence="1">
    <location>
        <begin position="524"/>
        <end position="543"/>
    </location>
</feature>
<dbReference type="EMBL" id="BNCO01000025">
    <property type="protein sequence ID" value="GIL56659.1"/>
    <property type="molecule type" value="Genomic_DNA"/>
</dbReference>
<feature type="compositionally biased region" description="Acidic residues" evidence="1">
    <location>
        <begin position="434"/>
        <end position="450"/>
    </location>
</feature>
<feature type="region of interest" description="Disordered" evidence="1">
    <location>
        <begin position="474"/>
        <end position="496"/>
    </location>
</feature>
<gene>
    <name evidence="2" type="ORF">Vafri_11992</name>
</gene>
<reference evidence="2" key="1">
    <citation type="journal article" date="2021" name="Proc. Natl. Acad. Sci. U.S.A.">
        <title>Three genomes in the algal genus Volvox reveal the fate of a haploid sex-determining region after a transition to homothallism.</title>
        <authorList>
            <person name="Yamamoto K."/>
            <person name="Hamaji T."/>
            <person name="Kawai-Toyooka H."/>
            <person name="Matsuzaki R."/>
            <person name="Takahashi F."/>
            <person name="Nishimura Y."/>
            <person name="Kawachi M."/>
            <person name="Noguchi H."/>
            <person name="Minakuchi Y."/>
            <person name="Umen J.G."/>
            <person name="Toyoda A."/>
            <person name="Nozaki H."/>
        </authorList>
    </citation>
    <scope>NUCLEOTIDE SEQUENCE</scope>
    <source>
        <strain evidence="2">NIES-3780</strain>
    </source>
</reference>
<feature type="region of interest" description="Disordered" evidence="1">
    <location>
        <begin position="214"/>
        <end position="247"/>
    </location>
</feature>
<proteinExistence type="predicted"/>
<accession>A0A8J4F161</accession>
<sequence length="668" mass="70043">MKVPVTKTLSSLYLDPPRDAPDSKVPELLPSLGSSPCGTAATTTAVWAGADHGRSSMPHLSPPAARLSLCIDFPGYLQALQHPPQIASTLPPLFLRSNAPAMHLSALYPSAAESSTDPRVNTPVQYSALPPGFSLGSLAGVAKENGGDNGRAKGDPIDGGNWYGGQYRVRASVDAAATAEVLSSWEHGPCLPLTYGTPLPEPPLAAVQMADPDGAAGENLTADNIAGGSPQTLQPAAAPTAEPLPAPWVFPPPPEAAVSQSQVPVQMDWVFDSDLQRARAQARHAVMDALDEIRYEHRDDSHRSSKDGAAEGHAGRAWGCFSGPGTRLCSISNGRSNVGAAARTYANVATDSSGSRRGSPGGKGGAWLLLSAMWCKTLQAAGVDVREQRKNGRAACSGSIRTVIHRKKSSGCRFGGSNRDRSGCTSYPRADVDANGEEEDEEGKEGEGEDVLLVLRSRDSRLVHRVRLAMDVSRGPAGARRSVSSPSSPKAQASAVATTSAATSDLDAALAAAAAIFTAATAEERPLVSGPQPAPTAEADSCRAEGQRRVWFRSPLVERTHWFTRSPDAHGGSSDCEEDMGGKSFSKVPFGWVGLKRPGIYSNGMGRPKHVRSASLTAMLRRGSLSFLSLAKKMTASGRSVQAEQAEAAVDLSRKSVNPCVLAARGVW</sequence>
<feature type="region of interest" description="Disordered" evidence="1">
    <location>
        <begin position="1"/>
        <end position="34"/>
    </location>
</feature>
<evidence type="ECO:0000256" key="1">
    <source>
        <dbReference type="SAM" id="MobiDB-lite"/>
    </source>
</evidence>
<organism evidence="2 3">
    <name type="scientific">Volvox africanus</name>
    <dbReference type="NCBI Taxonomy" id="51714"/>
    <lineage>
        <taxon>Eukaryota</taxon>
        <taxon>Viridiplantae</taxon>
        <taxon>Chlorophyta</taxon>
        <taxon>core chlorophytes</taxon>
        <taxon>Chlorophyceae</taxon>
        <taxon>CS clade</taxon>
        <taxon>Chlamydomonadales</taxon>
        <taxon>Volvocaceae</taxon>
        <taxon>Volvox</taxon>
    </lineage>
</organism>
<name>A0A8J4F161_9CHLO</name>
<feature type="region of interest" description="Disordered" evidence="1">
    <location>
        <begin position="410"/>
        <end position="450"/>
    </location>
</feature>
<protein>
    <submittedName>
        <fullName evidence="2">Uncharacterized protein</fullName>
    </submittedName>
</protein>
<dbReference type="Proteomes" id="UP000747399">
    <property type="component" value="Unassembled WGS sequence"/>
</dbReference>
<keyword evidence="3" id="KW-1185">Reference proteome</keyword>